<comment type="subcellular location">
    <subcellularLocation>
        <location evidence="5">Endoplasmic reticulum membrane</location>
        <topology evidence="5">Multi-pass membrane protein</topology>
    </subcellularLocation>
    <subcellularLocation>
        <location evidence="1">Membrane</location>
        <topology evidence="1">Multi-pass membrane protein</topology>
    </subcellularLocation>
</comment>
<evidence type="ECO:0000313" key="7">
    <source>
        <dbReference type="Proteomes" id="UP001390339"/>
    </source>
</evidence>
<dbReference type="GO" id="GO:0032259">
    <property type="term" value="P:methylation"/>
    <property type="evidence" value="ECO:0007669"/>
    <property type="project" value="UniProtKB-KW"/>
</dbReference>
<evidence type="ECO:0000256" key="2">
    <source>
        <dbReference type="ARBA" id="ARBA00022692"/>
    </source>
</evidence>
<dbReference type="Gene3D" id="1.20.120.1630">
    <property type="match status" value="1"/>
</dbReference>
<dbReference type="EMBL" id="JAPCWZ010000005">
    <property type="protein sequence ID" value="KAK8863355.1"/>
    <property type="molecule type" value="Genomic_DNA"/>
</dbReference>
<sequence>MALGLAAYLSASCLRSPFQVRTSRLWDQDRLGFLVDRQATTAAQGALAATAAYHAIVALALAPPRNAADLGAGLSRVCPNASDVNPRYLSWNAYTTACLALVLCIGAPVRLSAYSGLGPNFTFQLAKPDRLVTTGIYRYLQHPSYTGLLALVAGLWLLFAQPDGALFGCWLSPAAGVRQWCFGGYSGVTIHLVVATTVLWKLWQRVIDEEVMLKATFGGEWEAWHKRTKRFIPGIF</sequence>
<comment type="caution">
    <text evidence="6">The sequence shown here is derived from an EMBL/GenBank/DDBJ whole genome shotgun (WGS) entry which is preliminary data.</text>
</comment>
<gene>
    <name evidence="6" type="ORF">PGQ11_009590</name>
</gene>
<keyword evidence="5 6" id="KW-0808">Transferase</keyword>
<proteinExistence type="inferred from homology"/>
<dbReference type="InterPro" id="IPR007269">
    <property type="entry name" value="ICMT_MeTrfase"/>
</dbReference>
<keyword evidence="5" id="KW-0949">S-adenosyl-L-methionine</keyword>
<keyword evidence="5" id="KW-0256">Endoplasmic reticulum</keyword>
<protein>
    <recommendedName>
        <fullName evidence="5">Protein-S-isoprenylcysteine O-methyltransferase</fullName>
        <ecNumber evidence="5">2.1.1.100</ecNumber>
    </recommendedName>
</protein>
<evidence type="ECO:0000256" key="4">
    <source>
        <dbReference type="ARBA" id="ARBA00023136"/>
    </source>
</evidence>
<comment type="similarity">
    <text evidence="5">Belongs to the class VI-like SAM-binding methyltransferase superfamily. Isoprenylcysteine carboxyl methyltransferase family.</text>
</comment>
<keyword evidence="4" id="KW-0472">Membrane</keyword>
<reference evidence="6 7" key="1">
    <citation type="journal article" date="2024" name="IMA Fungus">
        <title>Apiospora arundinis, a panoply of carbohydrate-active enzymes and secondary metabolites.</title>
        <authorList>
            <person name="Sorensen T."/>
            <person name="Petersen C."/>
            <person name="Muurmann A.T."/>
            <person name="Christiansen J.V."/>
            <person name="Brundto M.L."/>
            <person name="Overgaard C.K."/>
            <person name="Boysen A.T."/>
            <person name="Wollenberg R.D."/>
            <person name="Larsen T.O."/>
            <person name="Sorensen J.L."/>
            <person name="Nielsen K.L."/>
            <person name="Sondergaard T.E."/>
        </authorList>
    </citation>
    <scope>NUCLEOTIDE SEQUENCE [LARGE SCALE GENOMIC DNA]</scope>
    <source>
        <strain evidence="6 7">AAU 773</strain>
    </source>
</reference>
<dbReference type="GO" id="GO:0008168">
    <property type="term" value="F:methyltransferase activity"/>
    <property type="evidence" value="ECO:0007669"/>
    <property type="project" value="UniProtKB-KW"/>
</dbReference>
<evidence type="ECO:0000313" key="6">
    <source>
        <dbReference type="EMBL" id="KAK8863355.1"/>
    </source>
</evidence>
<dbReference type="Proteomes" id="UP001390339">
    <property type="component" value="Unassembled WGS sequence"/>
</dbReference>
<comment type="catalytic activity">
    <reaction evidence="5">
        <text>[protein]-C-terminal S-[(2E,6E)-farnesyl]-L-cysteine + S-adenosyl-L-methionine = [protein]-C-terminal S-[(2E,6E)-farnesyl]-L-cysteine methyl ester + S-adenosyl-L-homocysteine</text>
        <dbReference type="Rhea" id="RHEA:21672"/>
        <dbReference type="Rhea" id="RHEA-COMP:12125"/>
        <dbReference type="Rhea" id="RHEA-COMP:12126"/>
        <dbReference type="ChEBI" id="CHEBI:57856"/>
        <dbReference type="ChEBI" id="CHEBI:59789"/>
        <dbReference type="ChEBI" id="CHEBI:90510"/>
        <dbReference type="ChEBI" id="CHEBI:90511"/>
        <dbReference type="EC" id="2.1.1.100"/>
    </reaction>
</comment>
<dbReference type="EC" id="2.1.1.100" evidence="5"/>
<name>A0ABR2IJ02_9PEZI</name>
<accession>A0ABR2IJ02</accession>
<evidence type="ECO:0000256" key="3">
    <source>
        <dbReference type="ARBA" id="ARBA00022989"/>
    </source>
</evidence>
<dbReference type="PANTHER" id="PTHR12714">
    <property type="entry name" value="PROTEIN-S ISOPRENYLCYSTEINE O-METHYLTRANSFERASE"/>
    <property type="match status" value="1"/>
</dbReference>
<keyword evidence="7" id="KW-1185">Reference proteome</keyword>
<keyword evidence="5 6" id="KW-0489">Methyltransferase</keyword>
<evidence type="ECO:0000256" key="1">
    <source>
        <dbReference type="ARBA" id="ARBA00004141"/>
    </source>
</evidence>
<dbReference type="Pfam" id="PF04140">
    <property type="entry name" value="ICMT"/>
    <property type="match status" value="1"/>
</dbReference>
<keyword evidence="2" id="KW-0812">Transmembrane</keyword>
<organism evidence="6 7">
    <name type="scientific">Apiospora arundinis</name>
    <dbReference type="NCBI Taxonomy" id="335852"/>
    <lineage>
        <taxon>Eukaryota</taxon>
        <taxon>Fungi</taxon>
        <taxon>Dikarya</taxon>
        <taxon>Ascomycota</taxon>
        <taxon>Pezizomycotina</taxon>
        <taxon>Sordariomycetes</taxon>
        <taxon>Xylariomycetidae</taxon>
        <taxon>Amphisphaeriales</taxon>
        <taxon>Apiosporaceae</taxon>
        <taxon>Apiospora</taxon>
    </lineage>
</organism>
<keyword evidence="3" id="KW-1133">Transmembrane helix</keyword>
<evidence type="ECO:0000256" key="5">
    <source>
        <dbReference type="RuleBase" id="RU362022"/>
    </source>
</evidence>
<dbReference type="PANTHER" id="PTHR12714:SF9">
    <property type="entry name" value="PROTEIN-S-ISOPRENYLCYSTEINE O-METHYLTRANSFERASE"/>
    <property type="match status" value="1"/>
</dbReference>